<name>W5JIS3_ANODA</name>
<feature type="region of interest" description="Disordered" evidence="1">
    <location>
        <begin position="1"/>
        <end position="126"/>
    </location>
</feature>
<dbReference type="HOGENOM" id="CLU_1391290_0_0_1"/>
<dbReference type="EnsemblMetazoa" id="ADAC004250-RA">
    <property type="protein sequence ID" value="ADAC004250-PA"/>
    <property type="gene ID" value="ADAC004250"/>
</dbReference>
<reference evidence="2" key="2">
    <citation type="submission" date="2010-05" db="EMBL/GenBank/DDBJ databases">
        <authorList>
            <person name="Almeida L.G."/>
            <person name="Nicolas M.F."/>
            <person name="Souza R.C."/>
            <person name="Vasconcelos A.T.R."/>
        </authorList>
    </citation>
    <scope>NUCLEOTIDE SEQUENCE</scope>
</reference>
<reference evidence="3" key="4">
    <citation type="submission" date="2015-06" db="UniProtKB">
        <authorList>
            <consortium name="EnsemblMetazoa"/>
        </authorList>
    </citation>
    <scope>IDENTIFICATION</scope>
</reference>
<reference evidence="2 4" key="1">
    <citation type="journal article" date="2010" name="BMC Genomics">
        <title>Combination of measures distinguishes pre-miRNAs from other stem-loops in the genome of the newly sequenced Anopheles darlingi.</title>
        <authorList>
            <person name="Mendes N.D."/>
            <person name="Freitas A.T."/>
            <person name="Vasconcelos A.T."/>
            <person name="Sagot M.F."/>
        </authorList>
    </citation>
    <scope>NUCLEOTIDE SEQUENCE</scope>
</reference>
<dbReference type="OMA" id="PKHMLPR"/>
<evidence type="ECO:0000256" key="1">
    <source>
        <dbReference type="SAM" id="MobiDB-lite"/>
    </source>
</evidence>
<dbReference type="VEuPathDB" id="VectorBase:ADAR2_006525"/>
<accession>W5JIS3</accession>
<protein>
    <submittedName>
        <fullName evidence="2 3">Uncharacterized protein</fullName>
    </submittedName>
</protein>
<organism evidence="2">
    <name type="scientific">Anopheles darlingi</name>
    <name type="common">Mosquito</name>
    <dbReference type="NCBI Taxonomy" id="43151"/>
    <lineage>
        <taxon>Eukaryota</taxon>
        <taxon>Metazoa</taxon>
        <taxon>Ecdysozoa</taxon>
        <taxon>Arthropoda</taxon>
        <taxon>Hexapoda</taxon>
        <taxon>Insecta</taxon>
        <taxon>Pterygota</taxon>
        <taxon>Neoptera</taxon>
        <taxon>Endopterygota</taxon>
        <taxon>Diptera</taxon>
        <taxon>Nematocera</taxon>
        <taxon>Culicoidea</taxon>
        <taxon>Culicidae</taxon>
        <taxon>Anophelinae</taxon>
        <taxon>Anopheles</taxon>
    </lineage>
</organism>
<evidence type="ECO:0000313" key="3">
    <source>
        <dbReference type="EnsemblMetazoa" id="ADAC004250-PA"/>
    </source>
</evidence>
<gene>
    <name evidence="2" type="ORF">AND_004250</name>
</gene>
<dbReference type="AlphaFoldDB" id="W5JIS3"/>
<proteinExistence type="predicted"/>
<keyword evidence="4" id="KW-1185">Reference proteome</keyword>
<sequence>MSSPADHGSCHANDNPPLYHSTERMVPLGFSTPQPNRAETRNYYSVQPKHMLPRPRGGAGGYQNRNRFGHTQQQSQDRSSFSPMDHASDQQPRQNYGRNWRGQHQNRHQNFSGQRRHQNHHQQHQKTTIYRVEDYFHPSMLEDPWEYLSRKAQLHIVSGMVHWNLCYELCVFHPSIRGYSGF</sequence>
<dbReference type="VEuPathDB" id="VectorBase:ADAC004250"/>
<feature type="compositionally biased region" description="Basic residues" evidence="1">
    <location>
        <begin position="114"/>
        <end position="124"/>
    </location>
</feature>
<dbReference type="EMBL" id="ADMH02001127">
    <property type="protein sequence ID" value="ETN64021.1"/>
    <property type="molecule type" value="Genomic_DNA"/>
</dbReference>
<dbReference type="Pfam" id="PF15502">
    <property type="entry name" value="MPLKIP"/>
    <property type="match status" value="1"/>
</dbReference>
<feature type="compositionally biased region" description="Polar residues" evidence="1">
    <location>
        <begin position="31"/>
        <end position="45"/>
    </location>
</feature>
<feature type="compositionally biased region" description="Polar residues" evidence="1">
    <location>
        <begin position="63"/>
        <end position="82"/>
    </location>
</feature>
<evidence type="ECO:0000313" key="2">
    <source>
        <dbReference type="EMBL" id="ETN64021.1"/>
    </source>
</evidence>
<evidence type="ECO:0000313" key="4">
    <source>
        <dbReference type="Proteomes" id="UP000000673"/>
    </source>
</evidence>
<reference evidence="2" key="3">
    <citation type="journal article" date="2013" name="Nucleic Acids Res.">
        <title>The genome of Anopheles darlingi, the main neotropical malaria vector.</title>
        <authorList>
            <person name="Marinotti O."/>
            <person name="Cerqueira G.C."/>
            <person name="de Almeida L.G."/>
            <person name="Ferro M.I."/>
            <person name="Loreto E.L."/>
            <person name="Zaha A."/>
            <person name="Teixeira S.M."/>
            <person name="Wespiser A.R."/>
            <person name="Almeida E Silva A."/>
            <person name="Schlindwein A.D."/>
            <person name="Pacheco A.C."/>
            <person name="Silva A.L."/>
            <person name="Graveley B.R."/>
            <person name="Walenz B.P."/>
            <person name="Lima Bde A."/>
            <person name="Ribeiro C.A."/>
            <person name="Nunes-Silva C.G."/>
            <person name="de Carvalho C.R."/>
            <person name="Soares C.M."/>
            <person name="de Menezes C.B."/>
            <person name="Matiolli C."/>
            <person name="Caffrey D."/>
            <person name="Araujo D.A."/>
            <person name="de Oliveira D.M."/>
            <person name="Golenbock D."/>
            <person name="Grisard E.C."/>
            <person name="Fantinatti-Garboggini F."/>
            <person name="de Carvalho F.M."/>
            <person name="Barcellos F.G."/>
            <person name="Prosdocimi F."/>
            <person name="May G."/>
            <person name="Azevedo Junior G.M."/>
            <person name="Guimaraes G.M."/>
            <person name="Goldman G.H."/>
            <person name="Padilha I.Q."/>
            <person name="Batista Jda S."/>
            <person name="Ferro J.A."/>
            <person name="Ribeiro J.M."/>
            <person name="Fietto J.L."/>
            <person name="Dabbas K.M."/>
            <person name="Cerdeira L."/>
            <person name="Agnez-Lima L.F."/>
            <person name="Brocchi M."/>
            <person name="de Carvalho M.O."/>
            <person name="Teixeira Mde M."/>
            <person name="Diniz Maia Mde M."/>
            <person name="Goldman M.H."/>
            <person name="Cruz Schneider M.P."/>
            <person name="Felipe M.S."/>
            <person name="Hungria M."/>
            <person name="Nicolas M.F."/>
            <person name="Pereira M."/>
            <person name="Montes M.A."/>
            <person name="Cantao M.E."/>
            <person name="Vincentz M."/>
            <person name="Rafael M.S."/>
            <person name="Silverman N."/>
            <person name="Stoco P.H."/>
            <person name="Souza R.C."/>
            <person name="Vicentini R."/>
            <person name="Gazzinelli R.T."/>
            <person name="Neves Rde O."/>
            <person name="Silva R."/>
            <person name="Astolfi-Filho S."/>
            <person name="Maciel T.E."/>
            <person name="Urmenyi T.P."/>
            <person name="Tadei W.P."/>
            <person name="Camargo E.P."/>
            <person name="de Vasconcelos A.T."/>
        </authorList>
    </citation>
    <scope>NUCLEOTIDE SEQUENCE</scope>
</reference>
<dbReference type="InterPro" id="IPR028265">
    <property type="entry name" value="TTDN1/SICKLE"/>
</dbReference>
<dbReference type="Proteomes" id="UP000000673">
    <property type="component" value="Unassembled WGS sequence"/>
</dbReference>
<dbReference type="eggNOG" id="ENOG502T8JD">
    <property type="taxonomic scope" value="Eukaryota"/>
</dbReference>